<keyword evidence="2" id="KW-1185">Reference proteome</keyword>
<organism evidence="1 2">
    <name type="scientific">Corynebacterium kefirresidentii</name>
    <dbReference type="NCBI Taxonomy" id="1979527"/>
    <lineage>
        <taxon>Bacteria</taxon>
        <taxon>Bacillati</taxon>
        <taxon>Actinomycetota</taxon>
        <taxon>Actinomycetes</taxon>
        <taxon>Mycobacteriales</taxon>
        <taxon>Corynebacteriaceae</taxon>
        <taxon>Corynebacterium</taxon>
    </lineage>
</organism>
<name>A0ABT8Q2W0_9CORY</name>
<comment type="caution">
    <text evidence="1">The sequence shown here is derived from an EMBL/GenBank/DDBJ whole genome shotgun (WGS) entry which is preliminary data.</text>
</comment>
<sequence>MSELSSTVSELSSVSNTVVEAVKAIVEPFVNIADGASQLIGMFV</sequence>
<gene>
    <name evidence="1" type="ORF">Q0N36_03065</name>
</gene>
<evidence type="ECO:0000313" key="1">
    <source>
        <dbReference type="EMBL" id="MDN8619563.1"/>
    </source>
</evidence>
<dbReference type="EMBL" id="JAUKFM010000002">
    <property type="protein sequence ID" value="MDN8619563.1"/>
    <property type="molecule type" value="Genomic_DNA"/>
</dbReference>
<accession>A0ABT8Q2W0</accession>
<evidence type="ECO:0000313" key="2">
    <source>
        <dbReference type="Proteomes" id="UP001174347"/>
    </source>
</evidence>
<dbReference type="Proteomes" id="UP001174347">
    <property type="component" value="Unassembled WGS sequence"/>
</dbReference>
<reference evidence="1" key="1">
    <citation type="submission" date="2023-07" db="EMBL/GenBank/DDBJ databases">
        <title>Insights into the diversity of cutaneous corynebacteria.</title>
        <authorList>
            <person name="Bruggemann H."/>
            <person name="Poehlein A."/>
        </authorList>
    </citation>
    <scope>NUCLEOTIDE SEQUENCE</scope>
    <source>
        <strain evidence="1">P7_F1</strain>
    </source>
</reference>
<protein>
    <submittedName>
        <fullName evidence="1">Uncharacterized protein</fullName>
    </submittedName>
</protein>
<proteinExistence type="predicted"/>
<dbReference type="RefSeq" id="WP_275438794.1">
    <property type="nucleotide sequence ID" value="NZ_CP175781.1"/>
</dbReference>